<comment type="similarity">
    <text evidence="1">In the N-terminal section; belongs to the CRISPR-associated nuclease Cas3-HD family.</text>
</comment>
<dbReference type="Gene3D" id="1.10.3210.30">
    <property type="match status" value="1"/>
</dbReference>
<keyword evidence="8" id="KW-0067">ATP-binding</keyword>
<proteinExistence type="inferred from homology"/>
<dbReference type="Proteomes" id="UP001432000">
    <property type="component" value="Chromosome"/>
</dbReference>
<evidence type="ECO:0000256" key="6">
    <source>
        <dbReference type="ARBA" id="ARBA00022801"/>
    </source>
</evidence>
<evidence type="ECO:0000313" key="12">
    <source>
        <dbReference type="EMBL" id="WXG67127.1"/>
    </source>
</evidence>
<dbReference type="NCBIfam" id="TIGR01596">
    <property type="entry name" value="cas3_HD"/>
    <property type="match status" value="1"/>
</dbReference>
<dbReference type="InterPro" id="IPR054712">
    <property type="entry name" value="Cas3-like_dom"/>
</dbReference>
<dbReference type="SUPFAM" id="SSF52540">
    <property type="entry name" value="P-loop containing nucleoside triphosphate hydrolases"/>
    <property type="match status" value="1"/>
</dbReference>
<dbReference type="InterPro" id="IPR027417">
    <property type="entry name" value="P-loop_NTPase"/>
</dbReference>
<evidence type="ECO:0000256" key="8">
    <source>
        <dbReference type="ARBA" id="ARBA00022840"/>
    </source>
</evidence>
<dbReference type="PANTHER" id="PTHR47963">
    <property type="entry name" value="DEAD-BOX ATP-DEPENDENT RNA HELICASE 47, MITOCHONDRIAL"/>
    <property type="match status" value="1"/>
</dbReference>
<dbReference type="EMBL" id="CP147846">
    <property type="protein sequence ID" value="WXG67127.1"/>
    <property type="molecule type" value="Genomic_DNA"/>
</dbReference>
<evidence type="ECO:0000256" key="7">
    <source>
        <dbReference type="ARBA" id="ARBA00022806"/>
    </source>
</evidence>
<dbReference type="SMART" id="SM00490">
    <property type="entry name" value="HELICc"/>
    <property type="match status" value="1"/>
</dbReference>
<dbReference type="InterPro" id="IPR014001">
    <property type="entry name" value="Helicase_ATP-bd"/>
</dbReference>
<organism evidence="12 13">
    <name type="scientific">Rhodococcus sovatensis</name>
    <dbReference type="NCBI Taxonomy" id="1805840"/>
    <lineage>
        <taxon>Bacteria</taxon>
        <taxon>Bacillati</taxon>
        <taxon>Actinomycetota</taxon>
        <taxon>Actinomycetes</taxon>
        <taxon>Mycobacteriales</taxon>
        <taxon>Nocardiaceae</taxon>
        <taxon>Rhodococcus</taxon>
    </lineage>
</organism>
<dbReference type="CDD" id="cd09641">
    <property type="entry name" value="Cas3''_I"/>
    <property type="match status" value="1"/>
</dbReference>
<dbReference type="InterPro" id="IPR041372">
    <property type="entry name" value="Cas3_C"/>
</dbReference>
<protein>
    <submittedName>
        <fullName evidence="12">CRISPR-associated helicase Cas3</fullName>
    </submittedName>
</protein>
<feature type="domain" description="HD Cas3-type" evidence="11">
    <location>
        <begin position="12"/>
        <end position="208"/>
    </location>
</feature>
<dbReference type="SMART" id="SM00487">
    <property type="entry name" value="DEXDc"/>
    <property type="match status" value="1"/>
</dbReference>
<keyword evidence="6" id="KW-0378">Hydrolase</keyword>
<evidence type="ECO:0000256" key="2">
    <source>
        <dbReference type="ARBA" id="ARBA00009046"/>
    </source>
</evidence>
<feature type="domain" description="Helicase ATP-binding" evidence="10">
    <location>
        <begin position="274"/>
        <end position="487"/>
    </location>
</feature>
<dbReference type="Gene3D" id="3.40.50.300">
    <property type="entry name" value="P-loop containing nucleotide triphosphate hydrolases"/>
    <property type="match status" value="2"/>
</dbReference>
<evidence type="ECO:0000313" key="13">
    <source>
        <dbReference type="Proteomes" id="UP001432000"/>
    </source>
</evidence>
<evidence type="ECO:0000256" key="4">
    <source>
        <dbReference type="ARBA" id="ARBA00022723"/>
    </source>
</evidence>
<dbReference type="Pfam" id="PF18395">
    <property type="entry name" value="Cas3_C"/>
    <property type="match status" value="1"/>
</dbReference>
<evidence type="ECO:0000259" key="10">
    <source>
        <dbReference type="PROSITE" id="PS51192"/>
    </source>
</evidence>
<keyword evidence="7" id="KW-0347">Helicase</keyword>
<dbReference type="PANTHER" id="PTHR47963:SF9">
    <property type="entry name" value="CRISPR-ASSOCIATED ENDONUCLEASE_HELICASE CAS3"/>
    <property type="match status" value="1"/>
</dbReference>
<dbReference type="InterPro" id="IPR050547">
    <property type="entry name" value="DEAD_box_RNA_helicases"/>
</dbReference>
<dbReference type="InterPro" id="IPR001650">
    <property type="entry name" value="Helicase_C-like"/>
</dbReference>
<dbReference type="InterPro" id="IPR006483">
    <property type="entry name" value="CRISPR-assoc_Cas3_HD"/>
</dbReference>
<evidence type="ECO:0000256" key="9">
    <source>
        <dbReference type="ARBA" id="ARBA00023118"/>
    </source>
</evidence>
<keyword evidence="3" id="KW-0540">Nuclease</keyword>
<keyword evidence="13" id="KW-1185">Reference proteome</keyword>
<comment type="similarity">
    <text evidence="2">In the central section; belongs to the CRISPR-associated helicase Cas3 family.</text>
</comment>
<evidence type="ECO:0000259" key="11">
    <source>
        <dbReference type="PROSITE" id="PS51643"/>
    </source>
</evidence>
<keyword evidence="9" id="KW-0051">Antiviral defense</keyword>
<accession>A0ABZ2PDP5</accession>
<dbReference type="Pfam" id="PF18019">
    <property type="entry name" value="Cas3_HD"/>
    <property type="match status" value="1"/>
</dbReference>
<dbReference type="Pfam" id="PF22590">
    <property type="entry name" value="Cas3-like_C_2"/>
    <property type="match status" value="1"/>
</dbReference>
<evidence type="ECO:0000256" key="5">
    <source>
        <dbReference type="ARBA" id="ARBA00022741"/>
    </source>
</evidence>
<name>A0ABZ2PDP5_9NOCA</name>
<evidence type="ECO:0000256" key="3">
    <source>
        <dbReference type="ARBA" id="ARBA00022722"/>
    </source>
</evidence>
<reference evidence="12 13" key="1">
    <citation type="submission" date="2024-03" db="EMBL/GenBank/DDBJ databases">
        <title>Natural products discovery in diverse microorganisms through a two-stage MS feature dereplication strategy.</title>
        <authorList>
            <person name="Zhang R."/>
        </authorList>
    </citation>
    <scope>NUCLEOTIDE SEQUENCE [LARGE SCALE GENOMIC DNA]</scope>
    <source>
        <strain evidence="12 13">18930</strain>
    </source>
</reference>
<dbReference type="PROSITE" id="PS51643">
    <property type="entry name" value="HD_CAS3"/>
    <property type="match status" value="1"/>
</dbReference>
<keyword evidence="5" id="KW-0547">Nucleotide-binding</keyword>
<sequence length="901" mass="98499">MLSSAWAKFRFDTDESLSLVRHSEDAAAIAAHLWDDWLPASTKTFLSGGASEVETRALAQWLAGTHDVGKLSPAFAVQVPVLAGQMRDAGLKMRSEILFRTEVPHSLVSHRAIRSYFEARGWGRGVASSYAVVAGGHHGVPPALAQLRDDELPRHYGGPEWRTTRNELIGHVSELTGADQFFDSWREHPLSPQQQVLWTGFVIVADWIASSDYFSLGHRSESVEEAAAAWNKLDLPPPWRAAPPSTIDELAHARFDLPAGASPNSVQRAVVQAAREMAEPGLVVVEAPMGIGKTEAALAASEYLAEKFGQGGVLVALPTMATSNAMFRRVKHWIEHQDPDAVSSLTLAHGKASLEDSYRGLMRRSQFTDIGRDVVVGDRSSTTEVIAHHWFSGRKKALLAEFAVGTIDQLLFAGLKARHLALRHLALVNKVVVVDEVHAADVYMMQYLIRVLEWLGAYRVPVILLSATLPAGQRIALVNAYEKGRGWSGDDVQLAGDIGYPSVTVVDGTRRVIQVESTSSPVTVEIERLDDGIGSLVARLQRDLVDGGCVGIVRNTVRRAQETARALAEHFPGSVILVHSRFVAQHRADLESRLVSELGRTGGRPHLRIVVGTQVIEQSLDVDFDLMVSDLAPVDLLFQRIGRLHRHSRGRPAALSAPRLLIAGVEEWSDEPPQAIQQSRGIYGDLHLMRALAVLAGKNAVTLPSEIASLVQAAYDDNFTWPTGWADAGAAAETAFRVKVAELESRASTWRIWQPSENPTLVDWLKQNVGEVDDARGQAKVRDTEEGVDVLLTKSVGGQVYLLDQCGGGPVGTTFPPEDALARRVLTGSVKLPREFTHPGIVDQTIDLLERQMYGGWQESKWLAGELVVELDGEMATTLLGFDIRYDPIEGLVVNRSNEKS</sequence>
<dbReference type="PROSITE" id="PS51192">
    <property type="entry name" value="HELICASE_ATP_BIND_1"/>
    <property type="match status" value="1"/>
</dbReference>
<dbReference type="NCBIfam" id="TIGR01587">
    <property type="entry name" value="cas3_core"/>
    <property type="match status" value="1"/>
</dbReference>
<dbReference type="InterPro" id="IPR011545">
    <property type="entry name" value="DEAD/DEAH_box_helicase_dom"/>
</dbReference>
<dbReference type="RefSeq" id="WP_338886551.1">
    <property type="nucleotide sequence ID" value="NZ_CP147846.1"/>
</dbReference>
<keyword evidence="4" id="KW-0479">Metal-binding</keyword>
<dbReference type="InterPro" id="IPR006474">
    <property type="entry name" value="Helicase_Cas3_CRISPR-ass_core"/>
</dbReference>
<gene>
    <name evidence="12" type="primary">cas3</name>
    <name evidence="12" type="ORF">WDS16_17945</name>
</gene>
<dbReference type="InterPro" id="IPR038257">
    <property type="entry name" value="CRISPR-assoc_Cas3_HD_sf"/>
</dbReference>
<dbReference type="Pfam" id="PF00270">
    <property type="entry name" value="DEAD"/>
    <property type="match status" value="1"/>
</dbReference>
<evidence type="ECO:0000256" key="1">
    <source>
        <dbReference type="ARBA" id="ARBA00006847"/>
    </source>
</evidence>